<dbReference type="SUPFAM" id="SSF52499">
    <property type="entry name" value="Isochorismatase-like hydrolases"/>
    <property type="match status" value="1"/>
</dbReference>
<feature type="domain" description="Isochorismatase-like" evidence="2">
    <location>
        <begin position="3"/>
        <end position="132"/>
    </location>
</feature>
<keyword evidence="6" id="KW-1185">Reference proteome</keyword>
<evidence type="ECO:0000313" key="4">
    <source>
        <dbReference type="EMBL" id="QCR04161.1"/>
    </source>
</evidence>
<evidence type="ECO:0000256" key="1">
    <source>
        <dbReference type="ARBA" id="ARBA00022801"/>
    </source>
</evidence>
<organism evidence="3 5">
    <name type="scientific">Brenneria nigrifluens DSM 30175 = ATCC 13028</name>
    <dbReference type="NCBI Taxonomy" id="1121120"/>
    <lineage>
        <taxon>Bacteria</taxon>
        <taxon>Pseudomonadati</taxon>
        <taxon>Pseudomonadota</taxon>
        <taxon>Gammaproteobacteria</taxon>
        <taxon>Enterobacterales</taxon>
        <taxon>Pectobacteriaceae</taxon>
        <taxon>Brenneria</taxon>
    </lineage>
</organism>
<reference evidence="3 5" key="1">
    <citation type="submission" date="2018-04" db="EMBL/GenBank/DDBJ databases">
        <title>Brenneria corticis sp.nov.</title>
        <authorList>
            <person name="Li Y."/>
        </authorList>
    </citation>
    <scope>NUCLEOTIDE SEQUENCE [LARGE SCALE GENOMIC DNA]</scope>
    <source>
        <strain evidence="3 5">LMG 2694</strain>
    </source>
</reference>
<reference evidence="4 6" key="2">
    <citation type="submission" date="2018-11" db="EMBL/GenBank/DDBJ databases">
        <title>Genome sequences of Brenneria nigrifluens and Brenneria rubrifaciens.</title>
        <authorList>
            <person name="Poret-Peterson A.T."/>
            <person name="McClean A.E."/>
            <person name="Kluepfel D.A."/>
        </authorList>
    </citation>
    <scope>NUCLEOTIDE SEQUENCE [LARGE SCALE GENOMIC DNA]</scope>
    <source>
        <strain evidence="4 6">ATCC 13028</strain>
    </source>
</reference>
<protein>
    <submittedName>
        <fullName evidence="3 4">Isochorismatase</fullName>
    </submittedName>
</protein>
<evidence type="ECO:0000313" key="3">
    <source>
        <dbReference type="EMBL" id="PWC24432.1"/>
    </source>
</evidence>
<dbReference type="AlphaFoldDB" id="A0A2U1US61"/>
<dbReference type="Proteomes" id="UP000295985">
    <property type="component" value="Unassembled WGS sequence"/>
</dbReference>
<dbReference type="Proteomes" id="UP000303847">
    <property type="component" value="Chromosome"/>
</dbReference>
<evidence type="ECO:0000259" key="2">
    <source>
        <dbReference type="Pfam" id="PF00857"/>
    </source>
</evidence>
<sequence length="173" mass="19098">MPVLVVIDMQNAVFETRRYHKELIVSRINQLSAAAQRTVFILHEGKEMPAGSKGWQILPELNQPQGSLFVSKTACDAFYRTSFADLLAELGANHLTVCGCATDYCVDATVKNGASRGYALTIASDAHTTADRGALRAEQLIAHYNDVWRDFIIPDNAIRVKTTREILTSWQGG</sequence>
<dbReference type="OrthoDB" id="5294192at2"/>
<dbReference type="InterPro" id="IPR000868">
    <property type="entry name" value="Isochorismatase-like_dom"/>
</dbReference>
<accession>A0A2U1US61</accession>
<dbReference type="EMBL" id="CP034036">
    <property type="protein sequence ID" value="QCR04161.1"/>
    <property type="molecule type" value="Genomic_DNA"/>
</dbReference>
<gene>
    <name evidence="3" type="ORF">DDT54_08520</name>
    <name evidence="4" type="ORF">EH206_08225</name>
</gene>
<dbReference type="PANTHER" id="PTHR43540">
    <property type="entry name" value="PEROXYUREIDOACRYLATE/UREIDOACRYLATE AMIDOHYDROLASE-RELATED"/>
    <property type="match status" value="1"/>
</dbReference>
<evidence type="ECO:0000313" key="6">
    <source>
        <dbReference type="Proteomes" id="UP000303847"/>
    </source>
</evidence>
<name>A0A2U1US61_9GAMM</name>
<evidence type="ECO:0000313" key="5">
    <source>
        <dbReference type="Proteomes" id="UP000295985"/>
    </source>
</evidence>
<dbReference type="Gene3D" id="3.40.50.850">
    <property type="entry name" value="Isochorismatase-like"/>
    <property type="match status" value="1"/>
</dbReference>
<dbReference type="EMBL" id="QDKK01000012">
    <property type="protein sequence ID" value="PWC24432.1"/>
    <property type="molecule type" value="Genomic_DNA"/>
</dbReference>
<dbReference type="InterPro" id="IPR036380">
    <property type="entry name" value="Isochorismatase-like_sf"/>
</dbReference>
<dbReference type="InterPro" id="IPR050272">
    <property type="entry name" value="Isochorismatase-like_hydrls"/>
</dbReference>
<proteinExistence type="predicted"/>
<dbReference type="PANTHER" id="PTHR43540:SF14">
    <property type="entry name" value="ISOCHORISMATASE"/>
    <property type="match status" value="1"/>
</dbReference>
<dbReference type="GO" id="GO:0016787">
    <property type="term" value="F:hydrolase activity"/>
    <property type="evidence" value="ECO:0007669"/>
    <property type="project" value="UniProtKB-KW"/>
</dbReference>
<dbReference type="Pfam" id="PF00857">
    <property type="entry name" value="Isochorismatase"/>
    <property type="match status" value="1"/>
</dbReference>
<dbReference type="RefSeq" id="WP_009112312.1">
    <property type="nucleotide sequence ID" value="NZ_CP034036.1"/>
</dbReference>
<keyword evidence="1" id="KW-0378">Hydrolase</keyword>